<feature type="compositionally biased region" description="Low complexity" evidence="1">
    <location>
        <begin position="710"/>
        <end position="724"/>
    </location>
</feature>
<reference evidence="3 4" key="1">
    <citation type="journal article" date="2014" name="BMC Genomics">
        <title>Genome and secretome analysis of the hemibiotrophic fungal pathogen, Moniliophthora roreri, which causes frosty pod rot disease of cacao: mechanisms of the biotrophic and necrotrophic phases.</title>
        <authorList>
            <person name="Meinhardt L.W."/>
            <person name="Costa G.G.L."/>
            <person name="Thomazella D.P.T."/>
            <person name="Teixeira P.J.P.L."/>
            <person name="Carazzolle M.F."/>
            <person name="Schuster S.C."/>
            <person name="Carlson J.E."/>
            <person name="Guiltinan M.J."/>
            <person name="Mieczkowski P."/>
            <person name="Farmer A."/>
            <person name="Ramaraj T."/>
            <person name="Crozier J."/>
            <person name="Davis R.E."/>
            <person name="Shao J."/>
            <person name="Melnick R.L."/>
            <person name="Pereira G.A.G."/>
            <person name="Bailey B.A."/>
        </authorList>
    </citation>
    <scope>NUCLEOTIDE SEQUENCE [LARGE SCALE GENOMIC DNA]</scope>
    <source>
        <strain evidence="3 4">MCA 2997</strain>
    </source>
</reference>
<feature type="compositionally biased region" description="Basic and acidic residues" evidence="1">
    <location>
        <begin position="779"/>
        <end position="791"/>
    </location>
</feature>
<feature type="region of interest" description="Disordered" evidence="1">
    <location>
        <begin position="554"/>
        <end position="579"/>
    </location>
</feature>
<organism evidence="3 4">
    <name type="scientific">Moniliophthora roreri (strain MCA 2997)</name>
    <name type="common">Cocoa frosty pod rot fungus</name>
    <name type="synonym">Crinipellis roreri</name>
    <dbReference type="NCBI Taxonomy" id="1381753"/>
    <lineage>
        <taxon>Eukaryota</taxon>
        <taxon>Fungi</taxon>
        <taxon>Dikarya</taxon>
        <taxon>Basidiomycota</taxon>
        <taxon>Agaricomycotina</taxon>
        <taxon>Agaricomycetes</taxon>
        <taxon>Agaricomycetidae</taxon>
        <taxon>Agaricales</taxon>
        <taxon>Marasmiineae</taxon>
        <taxon>Marasmiaceae</taxon>
        <taxon>Moniliophthora</taxon>
    </lineage>
</organism>
<dbReference type="HOGENOM" id="CLU_354912_0_0_1"/>
<accession>V2WX01</accession>
<evidence type="ECO:0000313" key="3">
    <source>
        <dbReference type="EMBL" id="ESK85071.1"/>
    </source>
</evidence>
<dbReference type="KEGG" id="mrr:Moror_11043"/>
<feature type="compositionally biased region" description="Basic and acidic residues" evidence="1">
    <location>
        <begin position="668"/>
        <end position="684"/>
    </location>
</feature>
<gene>
    <name evidence="3" type="ORF">Moror_11043</name>
</gene>
<dbReference type="OrthoDB" id="19928at2759"/>
<comment type="caution">
    <text evidence="3">The sequence shown here is derived from an EMBL/GenBank/DDBJ whole genome shotgun (WGS) entry which is preliminary data.</text>
</comment>
<name>V2WX01_MONRO</name>
<feature type="compositionally biased region" description="Low complexity" evidence="1">
    <location>
        <begin position="627"/>
        <end position="666"/>
    </location>
</feature>
<feature type="signal peptide" evidence="2">
    <location>
        <begin position="1"/>
        <end position="17"/>
    </location>
</feature>
<evidence type="ECO:0000313" key="4">
    <source>
        <dbReference type="Proteomes" id="UP000017559"/>
    </source>
</evidence>
<dbReference type="EMBL" id="AWSO01001156">
    <property type="protein sequence ID" value="ESK85071.1"/>
    <property type="molecule type" value="Genomic_DNA"/>
</dbReference>
<keyword evidence="2" id="KW-0732">Signal</keyword>
<proteinExistence type="predicted"/>
<feature type="region of interest" description="Disordered" evidence="1">
    <location>
        <begin position="626"/>
        <end position="684"/>
    </location>
</feature>
<sequence length="791" mass="85406">MLAVLFVLATISLVVDTKYTFDIFAMPASSSGVEVIKQYTVARTILMFLTKYHLTTNLQPWCCYIIWGRRIEVIIIPGNSEPGKPYIGYSTPHSFSRGDRSNLLRCVFLMWTAMTSSLLTLTLDGRIFWIGRQVSVFLGPEIRTMYCSIIATILESSMVYPVALVLCASSMLITLLVSTDDQDAFNITWSIISFVFRNTLNQFAGIAQTLIIVRIGLGQSVQSVDDVISTLRLTGILFRMLHQGDQEKEVPSIQHPVPTDELDASESRLLRFEYLFSLNLSLILHYLNLSHLIAPHRIASLTNFCIKLTLSVSIRYTSSINQEIINLTTSHYPTTPRISSVIMADIFNPCQTLVQLTNFLTRPLIRAYPITTVIHLQLALQRHFQASSFFVDSIVPSPFTLLLSHNSLPPTPVFAACLMSGIQWKDWIHLLTRGINHEICIFVMDGLIEAQAGGPSQSVDREGAKFQGSAVTVWAASGSGTVSTPMLGLDRSKTERPTVAKLRAVLDSVRSRSRGLGAPASNIIAHKDTPAPSIFLSPPTATFSVESTPQAVVSTNDDAGLSDSDSDLEDSDSDADSFISSTSSRLSAFSSTESVTSIATSVSCASSAKLKIPTDSLLIAMANSKHPSPLSAPISSSPSTSSSHVQTSQKPSTQSSQTSASSDPKTTCSERDRPGVTVDHSKNEITRYTYQGGQTGVITGGVMLGTGLKSSLTPSPSAKSPSSSEHTSLFKGPGFSFPGAGGKGAGEMVTTAKSALLTRGKGSYNAGNGQLKGTKTHKRGSDSADWRSKAQ</sequence>
<dbReference type="Proteomes" id="UP000017559">
    <property type="component" value="Unassembled WGS sequence"/>
</dbReference>
<evidence type="ECO:0000256" key="2">
    <source>
        <dbReference type="SAM" id="SignalP"/>
    </source>
</evidence>
<feature type="chain" id="PRO_5004711967" evidence="2">
    <location>
        <begin position="18"/>
        <end position="791"/>
    </location>
</feature>
<feature type="region of interest" description="Disordered" evidence="1">
    <location>
        <begin position="709"/>
        <end position="791"/>
    </location>
</feature>
<evidence type="ECO:0000256" key="1">
    <source>
        <dbReference type="SAM" id="MobiDB-lite"/>
    </source>
</evidence>
<dbReference type="AlphaFoldDB" id="V2WX01"/>
<keyword evidence="4" id="KW-1185">Reference proteome</keyword>
<protein>
    <submittedName>
        <fullName evidence="3">Serine-rich protein</fullName>
    </submittedName>
</protein>
<feature type="compositionally biased region" description="Acidic residues" evidence="1">
    <location>
        <begin position="564"/>
        <end position="575"/>
    </location>
</feature>